<name>K5WUB6_AGABU</name>
<reference evidence="3" key="1">
    <citation type="journal article" date="2012" name="Proc. Natl. Acad. Sci. U.S.A.">
        <title>Genome sequence of the button mushroom Agaricus bisporus reveals mechanisms governing adaptation to a humic-rich ecological niche.</title>
        <authorList>
            <person name="Morin E."/>
            <person name="Kohler A."/>
            <person name="Baker A.R."/>
            <person name="Foulongne-Oriol M."/>
            <person name="Lombard V."/>
            <person name="Nagy L.G."/>
            <person name="Ohm R.A."/>
            <person name="Patyshakuliyeva A."/>
            <person name="Brun A."/>
            <person name="Aerts A.L."/>
            <person name="Bailey A.M."/>
            <person name="Billette C."/>
            <person name="Coutinho P.M."/>
            <person name="Deakin G."/>
            <person name="Doddapaneni H."/>
            <person name="Floudas D."/>
            <person name="Grimwood J."/>
            <person name="Hilden K."/>
            <person name="Kuees U."/>
            <person name="LaButti K.M."/>
            <person name="Lapidus A."/>
            <person name="Lindquist E.A."/>
            <person name="Lucas S.M."/>
            <person name="Murat C."/>
            <person name="Riley R.W."/>
            <person name="Salamov A.A."/>
            <person name="Schmutz J."/>
            <person name="Subramanian V."/>
            <person name="Woesten H.A.B."/>
            <person name="Xu J."/>
            <person name="Eastwood D.C."/>
            <person name="Foster G.D."/>
            <person name="Sonnenberg A.S."/>
            <person name="Cullen D."/>
            <person name="de Vries R.P."/>
            <person name="Lundell T."/>
            <person name="Hibbett D.S."/>
            <person name="Henrissat B."/>
            <person name="Burton K.S."/>
            <person name="Kerrigan R.W."/>
            <person name="Challen M.P."/>
            <person name="Grigoriev I.V."/>
            <person name="Martin F."/>
        </authorList>
    </citation>
    <scope>NUCLEOTIDE SEQUENCE [LARGE SCALE GENOMIC DNA]</scope>
    <source>
        <strain evidence="3">JB137-S8 / ATCC MYA-4627 / FGSC 10392</strain>
    </source>
</reference>
<evidence type="ECO:0000313" key="3">
    <source>
        <dbReference type="Proteomes" id="UP000008493"/>
    </source>
</evidence>
<feature type="region of interest" description="Disordered" evidence="1">
    <location>
        <begin position="577"/>
        <end position="630"/>
    </location>
</feature>
<dbReference type="Proteomes" id="UP000008493">
    <property type="component" value="Unassembled WGS sequence"/>
</dbReference>
<proteinExistence type="predicted"/>
<feature type="compositionally biased region" description="Pro residues" evidence="1">
    <location>
        <begin position="253"/>
        <end position="268"/>
    </location>
</feature>
<dbReference type="KEGG" id="abp:AGABI1DRAFT129297"/>
<feature type="compositionally biased region" description="Polar residues" evidence="1">
    <location>
        <begin position="577"/>
        <end position="598"/>
    </location>
</feature>
<dbReference type="GeneID" id="18826974"/>
<feature type="compositionally biased region" description="Basic and acidic residues" evidence="1">
    <location>
        <begin position="701"/>
        <end position="713"/>
    </location>
</feature>
<keyword evidence="3" id="KW-1185">Reference proteome</keyword>
<accession>K5WUB6</accession>
<dbReference type="HOGENOM" id="CLU_013862_0_0_1"/>
<dbReference type="InParanoid" id="K5WUB6"/>
<dbReference type="AlphaFoldDB" id="K5WUB6"/>
<dbReference type="RefSeq" id="XP_007330784.1">
    <property type="nucleotide sequence ID" value="XM_007330722.1"/>
</dbReference>
<evidence type="ECO:0000313" key="2">
    <source>
        <dbReference type="EMBL" id="EKM79036.1"/>
    </source>
</evidence>
<feature type="region of interest" description="Disordered" evidence="1">
    <location>
        <begin position="661"/>
        <end position="757"/>
    </location>
</feature>
<organism evidence="2 3">
    <name type="scientific">Agaricus bisporus var. burnettii (strain JB137-S8 / ATCC MYA-4627 / FGSC 10392)</name>
    <name type="common">White button mushroom</name>
    <dbReference type="NCBI Taxonomy" id="597362"/>
    <lineage>
        <taxon>Eukaryota</taxon>
        <taxon>Fungi</taxon>
        <taxon>Dikarya</taxon>
        <taxon>Basidiomycota</taxon>
        <taxon>Agaricomycotina</taxon>
        <taxon>Agaricomycetes</taxon>
        <taxon>Agaricomycetidae</taxon>
        <taxon>Agaricales</taxon>
        <taxon>Agaricineae</taxon>
        <taxon>Agaricaceae</taxon>
        <taxon>Agaricus</taxon>
    </lineage>
</organism>
<dbReference type="OrthoDB" id="2553626at2759"/>
<protein>
    <submittedName>
        <fullName evidence="2">Uncharacterized protein</fullName>
    </submittedName>
</protein>
<feature type="compositionally biased region" description="Low complexity" evidence="1">
    <location>
        <begin position="605"/>
        <end position="620"/>
    </location>
</feature>
<feature type="region of interest" description="Disordered" evidence="1">
    <location>
        <begin position="166"/>
        <end position="565"/>
    </location>
</feature>
<feature type="compositionally biased region" description="Basic and acidic residues" evidence="1">
    <location>
        <begin position="334"/>
        <end position="344"/>
    </location>
</feature>
<dbReference type="OMA" id="KWPAGEG"/>
<feature type="compositionally biased region" description="Polar residues" evidence="1">
    <location>
        <begin position="483"/>
        <end position="496"/>
    </location>
</feature>
<feature type="compositionally biased region" description="Polar residues" evidence="1">
    <location>
        <begin position="239"/>
        <end position="248"/>
    </location>
</feature>
<sequence length="757" mass="82298">MHSRCSTEAYSIRITHLDWLIGNHHSWYLEVFAAEVAGCVYSTTTTTTKMRRLTLHTSALNDAEYDLYTSSIQDLALVDSNLSNGRDDTFYEQISLGVREVRAWLRGRYQDTPVNTIDAILKLFSPTLSPAETLAGGEFFAVLRLVLHVQSGKAVDRNLVFVQAHPHSPNASVNNSNNRNSVESQRRSVDSAVLSVTSEPPLSAPNPFTGQQPPLHPSQRQDTPKLVHSPNNPFVARSKSISAKSENGSSRLPPLPPRKPSAPPPPPRHASGSTVKSPRIIPDHAPSIAQPHFQPHQHHPPPPPPPKPKPVTHVTSPLIKRSLHASKVAQTIKQVEDERGRERVLQVLRSSAVGSGSSARNNDSLSRSPAKKAPASLPLSMEAKSDSSASWSGGDERERPPLPRRPRQLHAASPSMSSSSLEQVALAVVPSGSRSHPTTPFIHSPFESPAHSPRASLDSPSLPPPTHPDRKSYQPYQPRSAPPDNNQSHPAPTSPSVFHRDPESFEAIYEPNRRSSTSSLDAPNSPTPTSDTFHEHAKVLRSKSLHQYKPYIPPPPPPARRKRPESVQVLTNGQAFFGVGQSNDSNNALKNSVTQSPSKVHRRASYSSSFGGSVASAPASTNLGGGGGTDAIQRKLAELQLKAENALPKLEAAMFKAEAGISRRGFIQGSPSRGRDKSSSRSENGGQDREGLMSGYDGDQYEDHGGSDGEMVERNGLSVSVDSRDESCLRGRKEDRNGIEKDRDNLKWPAGEGWKEL</sequence>
<feature type="compositionally biased region" description="Pro residues" evidence="1">
    <location>
        <begin position="300"/>
        <end position="309"/>
    </location>
</feature>
<feature type="compositionally biased region" description="Basic and acidic residues" evidence="1">
    <location>
        <begin position="673"/>
        <end position="691"/>
    </location>
</feature>
<evidence type="ECO:0000256" key="1">
    <source>
        <dbReference type="SAM" id="MobiDB-lite"/>
    </source>
</evidence>
<feature type="compositionally biased region" description="Polar residues" evidence="1">
    <location>
        <begin position="514"/>
        <end position="531"/>
    </location>
</feature>
<feature type="compositionally biased region" description="Low complexity" evidence="1">
    <location>
        <begin position="347"/>
        <end position="362"/>
    </location>
</feature>
<dbReference type="EMBL" id="JH971391">
    <property type="protein sequence ID" value="EKM79036.1"/>
    <property type="molecule type" value="Genomic_DNA"/>
</dbReference>
<feature type="compositionally biased region" description="Polar residues" evidence="1">
    <location>
        <begin position="194"/>
        <end position="212"/>
    </location>
</feature>
<dbReference type="eggNOG" id="ENOG502SM8X">
    <property type="taxonomic scope" value="Eukaryota"/>
</dbReference>
<feature type="compositionally biased region" description="Low complexity" evidence="1">
    <location>
        <begin position="168"/>
        <end position="183"/>
    </location>
</feature>
<feature type="compositionally biased region" description="Basic and acidic residues" evidence="1">
    <location>
        <begin position="722"/>
        <end position="746"/>
    </location>
</feature>
<gene>
    <name evidence="2" type="ORF">AGABI1DRAFT_129297</name>
</gene>